<evidence type="ECO:0000313" key="1">
    <source>
        <dbReference type="EMBL" id="SFR17406.1"/>
    </source>
</evidence>
<organism evidence="1 2">
    <name type="scientific">Desulfoscipio geothermicus DSM 3669</name>
    <dbReference type="NCBI Taxonomy" id="1121426"/>
    <lineage>
        <taxon>Bacteria</taxon>
        <taxon>Bacillati</taxon>
        <taxon>Bacillota</taxon>
        <taxon>Clostridia</taxon>
        <taxon>Eubacteriales</taxon>
        <taxon>Desulfallaceae</taxon>
        <taxon>Desulfoscipio</taxon>
    </lineage>
</organism>
<dbReference type="AlphaFoldDB" id="A0A1I6EI15"/>
<proteinExistence type="predicted"/>
<evidence type="ECO:0000313" key="2">
    <source>
        <dbReference type="Proteomes" id="UP000199584"/>
    </source>
</evidence>
<protein>
    <submittedName>
        <fullName evidence="1">Uncharacterized protein</fullName>
    </submittedName>
</protein>
<dbReference type="OrthoDB" id="1957466at2"/>
<accession>A0A1I6EI15</accession>
<gene>
    <name evidence="1" type="ORF">SAMN05660706_1473</name>
</gene>
<dbReference type="RefSeq" id="WP_092487627.1">
    <property type="nucleotide sequence ID" value="NZ_FOYM01000047.1"/>
</dbReference>
<keyword evidence="2" id="KW-1185">Reference proteome</keyword>
<name>A0A1I6EI15_9FIRM</name>
<dbReference type="STRING" id="39060.SAMN05660706_1473"/>
<sequence>MRLIARLPNKDQVGFLVDSLRNAGFDRKDMIISDLGKAEKQRRDDPEEVADELAFVKTEREGLWETGAYADGIKGLEPGKRGIIVAVKTPKHESDRVRAIMEQSGAAEIIQD</sequence>
<dbReference type="EMBL" id="FOYM01000047">
    <property type="protein sequence ID" value="SFR17406.1"/>
    <property type="molecule type" value="Genomic_DNA"/>
</dbReference>
<reference evidence="2" key="1">
    <citation type="submission" date="2016-10" db="EMBL/GenBank/DDBJ databases">
        <authorList>
            <person name="Varghese N."/>
            <person name="Submissions S."/>
        </authorList>
    </citation>
    <scope>NUCLEOTIDE SEQUENCE [LARGE SCALE GENOMIC DNA]</scope>
    <source>
        <strain evidence="2">DSM 3669</strain>
    </source>
</reference>
<dbReference type="Proteomes" id="UP000199584">
    <property type="component" value="Unassembled WGS sequence"/>
</dbReference>